<dbReference type="PANTHER" id="PTHR47490:SF2">
    <property type="entry name" value="PROTEIN BLISTER"/>
    <property type="match status" value="1"/>
</dbReference>
<evidence type="ECO:0000313" key="3">
    <source>
        <dbReference type="EMBL" id="CAI9117963.1"/>
    </source>
</evidence>
<feature type="coiled-coil region" evidence="1">
    <location>
        <begin position="380"/>
        <end position="498"/>
    </location>
</feature>
<organism evidence="3 4">
    <name type="scientific">Oldenlandia corymbosa var. corymbosa</name>
    <dbReference type="NCBI Taxonomy" id="529605"/>
    <lineage>
        <taxon>Eukaryota</taxon>
        <taxon>Viridiplantae</taxon>
        <taxon>Streptophyta</taxon>
        <taxon>Embryophyta</taxon>
        <taxon>Tracheophyta</taxon>
        <taxon>Spermatophyta</taxon>
        <taxon>Magnoliopsida</taxon>
        <taxon>eudicotyledons</taxon>
        <taxon>Gunneridae</taxon>
        <taxon>Pentapetalae</taxon>
        <taxon>asterids</taxon>
        <taxon>lamiids</taxon>
        <taxon>Gentianales</taxon>
        <taxon>Rubiaceae</taxon>
        <taxon>Rubioideae</taxon>
        <taxon>Spermacoceae</taxon>
        <taxon>Hedyotis-Oldenlandia complex</taxon>
        <taxon>Oldenlandia</taxon>
    </lineage>
</organism>
<sequence length="680" mass="75095">MASAQVLKKQGHLEAGKKKLEEFRKKKAAEKAKKIASDGPVHASNTGSHEKQLSDSERVRPVNSDATATSAAFEAAIAEPSHTENRKVSVEPEILSGSRSNFLSDAIAERPTSEISLTRLSSEEVRDDDVSQFAKQSNIELDPPHKKETYRDLDNVSAGVSINQSISFQLPSESVDYTSWQYRNNGSYGNFPSISDTQQRDFSVTSFGSSHSSLANGFPENSGIGFPHEYGNHTSLSHEGSAPLTSAGTGARRSRPSFLDSINISRGPSASPPVSRPLNVDLFGSKVHPEDTLGSQVSQNLKSSSVASGNGLDLYKQVIDRNLETKQNEDFKELEQHIEDLTQEKFSLQRALETSQTLAESLAAENSTLTDNYNHQGSVVNQLRSDMEKLQQEIRANLMELEAVRAEYSNAQLECNAADERAKLLASEVIGLEEKALRLRSNELKLERQLEELQAEISSFKKKISVLEKDRQDLQSTIDALQEEKKVLHSKLRKASANGKLPEVTKSTTIKQDVSTSTEDLDANENLNTNLSASVFPGNDVYSLPVLHDNREFNLQDGSLVIPSDQLRVIENINTLISELALEKEELVQALSAESSQSSKLKELNKELTRKLEVQTQRLELLTAQSMVNDGVQARLPDSHITNDNTPYADEGDEVVERVLGWIMKLFPGGPSRRRTSKLL</sequence>
<feature type="compositionally biased region" description="Basic and acidic residues" evidence="2">
    <location>
        <begin position="81"/>
        <end position="90"/>
    </location>
</feature>
<evidence type="ECO:0000256" key="2">
    <source>
        <dbReference type="SAM" id="MobiDB-lite"/>
    </source>
</evidence>
<feature type="compositionally biased region" description="Basic and acidic residues" evidence="2">
    <location>
        <begin position="11"/>
        <end position="36"/>
    </location>
</feature>
<evidence type="ECO:0000256" key="1">
    <source>
        <dbReference type="SAM" id="Coils"/>
    </source>
</evidence>
<keyword evidence="4" id="KW-1185">Reference proteome</keyword>
<feature type="compositionally biased region" description="Basic and acidic residues" evidence="2">
    <location>
        <begin position="48"/>
        <end position="60"/>
    </location>
</feature>
<keyword evidence="1" id="KW-0175">Coiled coil</keyword>
<proteinExistence type="predicted"/>
<evidence type="ECO:0000313" key="4">
    <source>
        <dbReference type="Proteomes" id="UP001161247"/>
    </source>
</evidence>
<name>A0AAV1EE43_OLDCO</name>
<dbReference type="Gene3D" id="1.10.287.1490">
    <property type="match status" value="1"/>
</dbReference>
<dbReference type="AlphaFoldDB" id="A0AAV1EE43"/>
<reference evidence="3" key="1">
    <citation type="submission" date="2023-03" db="EMBL/GenBank/DDBJ databases">
        <authorList>
            <person name="Julca I."/>
        </authorList>
    </citation>
    <scope>NUCLEOTIDE SEQUENCE</scope>
</reference>
<feature type="region of interest" description="Disordered" evidence="2">
    <location>
        <begin position="231"/>
        <end position="277"/>
    </location>
</feature>
<dbReference type="Proteomes" id="UP001161247">
    <property type="component" value="Chromosome 9"/>
</dbReference>
<protein>
    <submittedName>
        <fullName evidence="3">OLC1v1019456C1</fullName>
    </submittedName>
</protein>
<dbReference type="InterPro" id="IPR044194">
    <property type="entry name" value="BLISTER"/>
</dbReference>
<feature type="region of interest" description="Disordered" evidence="2">
    <location>
        <begin position="1"/>
        <end position="95"/>
    </location>
</feature>
<gene>
    <name evidence="3" type="ORF">OLC1_LOCUS23946</name>
</gene>
<dbReference type="GO" id="GO:0040008">
    <property type="term" value="P:regulation of growth"/>
    <property type="evidence" value="ECO:0007669"/>
    <property type="project" value="InterPro"/>
</dbReference>
<dbReference type="EMBL" id="OX459126">
    <property type="protein sequence ID" value="CAI9117963.1"/>
    <property type="molecule type" value="Genomic_DNA"/>
</dbReference>
<accession>A0AAV1EE43</accession>
<feature type="coiled-coil region" evidence="1">
    <location>
        <begin position="570"/>
        <end position="625"/>
    </location>
</feature>
<feature type="compositionally biased region" description="Polar residues" evidence="2">
    <location>
        <begin position="232"/>
        <end position="248"/>
    </location>
</feature>
<feature type="compositionally biased region" description="Low complexity" evidence="2">
    <location>
        <begin position="66"/>
        <end position="79"/>
    </location>
</feature>
<dbReference type="PANTHER" id="PTHR47490">
    <property type="entry name" value="PROTEIN BLISTER"/>
    <property type="match status" value="1"/>
</dbReference>
<feature type="coiled-coil region" evidence="1">
    <location>
        <begin position="324"/>
        <end position="351"/>
    </location>
</feature>